<sequence length="350" mass="39726">MKKLFFLSTLFFFCLFINTVYAQKQLTVKLKDDKQKHEVLVTINGKAFTNLLYDDTLYKPILYPVYSPAQQLITRGFPLAPRSDEPTDHPHHQGIWFNYENVNGLDFWNNSYAIPASKKSLYGSIKTDKIISLKNGTTAELKMSARWIDHNNSILLKEQTTYLFSGNEEERIIDRITTLTSVTDVVFNDAKDGLLGLRIAKELQIPTIETKKFVDDKGNVTLVKAIKDSTINGNYLTSEGKEGDSAWATRANWCLLYGKKNNEMISIAIIDHPQNIGYPTYWHARGYGLFAANPLGQKIFSNGKEDMHFTLKKGSSATFRYRIVIAGGIKKLSNQKIDQLAKDFSTIDIE</sequence>
<organism evidence="1">
    <name type="scientific">mine drainage metagenome</name>
    <dbReference type="NCBI Taxonomy" id="410659"/>
    <lineage>
        <taxon>unclassified sequences</taxon>
        <taxon>metagenomes</taxon>
        <taxon>ecological metagenomes</taxon>
    </lineage>
</organism>
<evidence type="ECO:0000313" key="1">
    <source>
        <dbReference type="EMBL" id="OIR14221.1"/>
    </source>
</evidence>
<dbReference type="EMBL" id="MLJW01000012">
    <property type="protein sequence ID" value="OIR14221.1"/>
    <property type="molecule type" value="Genomic_DNA"/>
</dbReference>
<protein>
    <recommendedName>
        <fullName evidence="2">Methane oxygenase PmoA</fullName>
    </recommendedName>
</protein>
<dbReference type="Pfam" id="PF14100">
    <property type="entry name" value="DUF6807"/>
    <property type="match status" value="1"/>
</dbReference>
<proteinExistence type="predicted"/>
<evidence type="ECO:0008006" key="2">
    <source>
        <dbReference type="Google" id="ProtNLM"/>
    </source>
</evidence>
<name>A0A1J5TD36_9ZZZZ</name>
<reference evidence="1" key="1">
    <citation type="submission" date="2016-10" db="EMBL/GenBank/DDBJ databases">
        <title>Sequence of Gallionella enrichment culture.</title>
        <authorList>
            <person name="Poehlein A."/>
            <person name="Muehling M."/>
            <person name="Daniel R."/>
        </authorList>
    </citation>
    <scope>NUCLEOTIDE SEQUENCE</scope>
</reference>
<comment type="caution">
    <text evidence="1">The sequence shown here is derived from an EMBL/GenBank/DDBJ whole genome shotgun (WGS) entry which is preliminary data.</text>
</comment>
<dbReference type="AlphaFoldDB" id="A0A1J5TD36"/>
<gene>
    <name evidence="1" type="ORF">GALL_46830</name>
</gene>
<accession>A0A1J5TD36</accession>
<dbReference type="InterPro" id="IPR029475">
    <property type="entry name" value="DUF6807"/>
</dbReference>